<protein>
    <submittedName>
        <fullName evidence="3">Zinc finger SWIM domain-containing protein</fullName>
    </submittedName>
</protein>
<dbReference type="Pfam" id="PF04434">
    <property type="entry name" value="SWIM"/>
    <property type="match status" value="1"/>
</dbReference>
<dbReference type="STRING" id="1237085.Ngar_c11900"/>
<gene>
    <name evidence="3" type="ordered locus">Ngar_c11900</name>
</gene>
<sequence>MRNKRKISSQDLLGMLKRIDRAYGIVELNEKEPVILETDQKEKLYKVRSMKDKDRFYNVDTDIKTCTCPDFNFRFLKCKHIIAAEFASGAAT</sequence>
<dbReference type="PROSITE" id="PS50966">
    <property type="entry name" value="ZF_SWIM"/>
    <property type="match status" value="1"/>
</dbReference>
<dbReference type="Proteomes" id="UP000008037">
    <property type="component" value="Chromosome"/>
</dbReference>
<evidence type="ECO:0000313" key="4">
    <source>
        <dbReference type="Proteomes" id="UP000008037"/>
    </source>
</evidence>
<evidence type="ECO:0000313" key="3">
    <source>
        <dbReference type="EMBL" id="AFU58130.1"/>
    </source>
</evidence>
<reference evidence="3 4" key="1">
    <citation type="journal article" date="2012" name="Environ. Microbiol.">
        <title>The genome of the ammonia-oxidizing Candidatus Nitrososphaera gargensis: insights into metabolic versatility and environmental adaptations.</title>
        <authorList>
            <person name="Spang A."/>
            <person name="Poehlein A."/>
            <person name="Offre P."/>
            <person name="Zumbragel S."/>
            <person name="Haider S."/>
            <person name="Rychlik N."/>
            <person name="Nowka B."/>
            <person name="Schmeisser C."/>
            <person name="Lebedeva E.V."/>
            <person name="Rattei T."/>
            <person name="Bohm C."/>
            <person name="Schmid M."/>
            <person name="Galushko A."/>
            <person name="Hatzenpichler R."/>
            <person name="Weinmaier T."/>
            <person name="Daniel R."/>
            <person name="Schleper C."/>
            <person name="Spieck E."/>
            <person name="Streit W."/>
            <person name="Wagner M."/>
        </authorList>
    </citation>
    <scope>NUCLEOTIDE SEQUENCE [LARGE SCALE GENOMIC DNA]</scope>
    <source>
        <strain evidence="4">Ga9.2</strain>
    </source>
</reference>
<dbReference type="InParanoid" id="K0IEC7"/>
<dbReference type="BioCyc" id="CNIT1237085:G1324-1188-MONOMER"/>
<dbReference type="EMBL" id="CP002408">
    <property type="protein sequence ID" value="AFU58130.1"/>
    <property type="molecule type" value="Genomic_DNA"/>
</dbReference>
<keyword evidence="1" id="KW-0479">Metal-binding</keyword>
<keyword evidence="1" id="KW-0863">Zinc-finger</keyword>
<proteinExistence type="predicted"/>
<dbReference type="InterPro" id="IPR007527">
    <property type="entry name" value="Znf_SWIM"/>
</dbReference>
<evidence type="ECO:0000256" key="1">
    <source>
        <dbReference type="PROSITE-ProRule" id="PRU00325"/>
    </source>
</evidence>
<feature type="domain" description="SWIM-type" evidence="2">
    <location>
        <begin position="57"/>
        <end position="89"/>
    </location>
</feature>
<evidence type="ECO:0000259" key="2">
    <source>
        <dbReference type="PROSITE" id="PS50966"/>
    </source>
</evidence>
<dbReference type="GO" id="GO:0008270">
    <property type="term" value="F:zinc ion binding"/>
    <property type="evidence" value="ECO:0007669"/>
    <property type="project" value="UniProtKB-KW"/>
</dbReference>
<keyword evidence="4" id="KW-1185">Reference proteome</keyword>
<name>K0IEC7_NITGG</name>
<keyword evidence="1" id="KW-0862">Zinc</keyword>
<dbReference type="AlphaFoldDB" id="K0IEC7"/>
<dbReference type="HOGENOM" id="CLU_2406452_0_0_2"/>
<dbReference type="KEGG" id="nga:Ngar_c11900"/>
<organism evidence="3 4">
    <name type="scientific">Nitrososphaera gargensis (strain Ga9.2)</name>
    <dbReference type="NCBI Taxonomy" id="1237085"/>
    <lineage>
        <taxon>Archaea</taxon>
        <taxon>Nitrososphaerota</taxon>
        <taxon>Nitrososphaeria</taxon>
        <taxon>Nitrososphaerales</taxon>
        <taxon>Nitrososphaeraceae</taxon>
        <taxon>Nitrososphaera</taxon>
    </lineage>
</organism>
<accession>K0IEC7</accession>